<protein>
    <submittedName>
        <fullName evidence="3">Uncharacterized protein</fullName>
    </submittedName>
</protein>
<feature type="transmembrane region" description="Helical" evidence="2">
    <location>
        <begin position="164"/>
        <end position="186"/>
    </location>
</feature>
<keyword evidence="2" id="KW-1133">Transmembrane helix</keyword>
<keyword evidence="2" id="KW-0812">Transmembrane</keyword>
<keyword evidence="4" id="KW-1185">Reference proteome</keyword>
<comment type="caution">
    <text evidence="3">The sequence shown here is derived from an EMBL/GenBank/DDBJ whole genome shotgun (WGS) entry which is preliminary data.</text>
</comment>
<evidence type="ECO:0000256" key="1">
    <source>
        <dbReference type="SAM" id="MobiDB-lite"/>
    </source>
</evidence>
<feature type="region of interest" description="Disordered" evidence="1">
    <location>
        <begin position="258"/>
        <end position="280"/>
    </location>
</feature>
<name>A0A017T4B9_9BACT</name>
<keyword evidence="2" id="KW-0472">Membrane</keyword>
<dbReference type="AlphaFoldDB" id="A0A017T4B9"/>
<feature type="transmembrane region" description="Helical" evidence="2">
    <location>
        <begin position="198"/>
        <end position="222"/>
    </location>
</feature>
<evidence type="ECO:0000313" key="3">
    <source>
        <dbReference type="EMBL" id="EYF03426.1"/>
    </source>
</evidence>
<sequence>MSLLLLLGCGVCGACGPADKAEPEVLAQSVRMLAKSIAAVDDSRAVKAGQAGVGEDPAVVAAVAELRLVIQQAERTTARLAVRAPVTMPAQLDALRGSAEQLRQALARGQEAELRSTAEAVETHAKQVSGVLRGLVDEVRPWLQRITPDASVLAGQLPTSGGTLVVRVIAGLYTAATIVGLWAAMIARDALARQRRRLNGVVFVGLSAFGIAAMTIGASPIAARMAPELSIPDGEERCAAALARGSELDRALRIAVERASRQESPPPAKDARVAVSTGARGPSRRELLAAVRGGSERGLLSSKAAAGALHAAQAVKAAQMVTAPGQQAARPPDGAEVLAREVRELSAECVAFTVAGEALDEARYYHALAAEYLGRPLTQAGTPRETPGG</sequence>
<dbReference type="EMBL" id="ASRX01000047">
    <property type="protein sequence ID" value="EYF03426.1"/>
    <property type="molecule type" value="Genomic_DNA"/>
</dbReference>
<evidence type="ECO:0000256" key="2">
    <source>
        <dbReference type="SAM" id="Phobius"/>
    </source>
</evidence>
<proteinExistence type="predicted"/>
<organism evidence="3 4">
    <name type="scientific">Chondromyces apiculatus DSM 436</name>
    <dbReference type="NCBI Taxonomy" id="1192034"/>
    <lineage>
        <taxon>Bacteria</taxon>
        <taxon>Pseudomonadati</taxon>
        <taxon>Myxococcota</taxon>
        <taxon>Polyangia</taxon>
        <taxon>Polyangiales</taxon>
        <taxon>Polyangiaceae</taxon>
        <taxon>Chondromyces</taxon>
    </lineage>
</organism>
<reference evidence="3 4" key="1">
    <citation type="submission" date="2013-05" db="EMBL/GenBank/DDBJ databases">
        <title>Genome assembly of Chondromyces apiculatus DSM 436.</title>
        <authorList>
            <person name="Sharma G."/>
            <person name="Khatri I."/>
            <person name="Kaur C."/>
            <person name="Mayilraj S."/>
            <person name="Subramanian S."/>
        </authorList>
    </citation>
    <scope>NUCLEOTIDE SEQUENCE [LARGE SCALE GENOMIC DNA]</scope>
    <source>
        <strain evidence="3 4">DSM 436</strain>
    </source>
</reference>
<evidence type="ECO:0000313" key="4">
    <source>
        <dbReference type="Proteomes" id="UP000019678"/>
    </source>
</evidence>
<accession>A0A017T4B9</accession>
<gene>
    <name evidence="3" type="ORF">CAP_5619</name>
</gene>
<dbReference type="Proteomes" id="UP000019678">
    <property type="component" value="Unassembled WGS sequence"/>
</dbReference>